<feature type="transmembrane region" description="Helical" evidence="7">
    <location>
        <begin position="311"/>
        <end position="336"/>
    </location>
</feature>
<proteinExistence type="predicted"/>
<dbReference type="Proteomes" id="UP000307808">
    <property type="component" value="Unassembled WGS sequence"/>
</dbReference>
<sequence>MTTSAPPDATAPPTPRSTPRPLAGLVAVAALGLGVMAIVLAAAGGVAAPLPGLPDAGPLTAWALPTVSFLGDAVAVLVAAGLVVPLLTAVKLRDPLVGVQRTAARTARWAAGVWVLLTLAEMWLTTADVFAVPATDVRPDDVATFLADFSQGVSLTWQLGLVVLLALLTLLVTTAWRAALALLLALAALVPTLLTGHSASAGSHSTAVVAIGFHVLAAVLWTAGVLALWWHLRSDDALRLRAARRFSALAAWCFGLVAASGLLSAYVRLDGLTQFVTSGYGRAALVKVLVLVAVGVVASRLRRALSASAPSWRGFTALSGIEVAAMSVAIGLGVALSRTPPPVGAPYTSKAERLLGGPMPPEPSFVGMLTTWQLSGLGLAVVGLGAVGYLLGLRTLRRRGDAWPWARTLAWFLGLAAVAFATIGGLGVWSHVMFSVHMTSHMVLSMLAPVLLVLGSPITLALRALPGPDSPGGDGPRQLLVAFLNSRWSRIVTNPAFATVMFVGSLYAIYFTGIYDWLMSVHLGHTLMELHFLLAGFLYYEVLIGSAPLPKRLPHLGRLGLLIAVAPFHAFFAISVMTTTALIGAEYYSTIQRPYATDLLADQSLGGGLTWAMGEIPLLLVAIVLLAQWFRDDTRRAKQADRRADRDDDAELVAYNEMLQRIAENRASRGERDPSTRGRGDV</sequence>
<gene>
    <name evidence="9" type="ORF">FC770_01240</name>
</gene>
<feature type="transmembrane region" description="Helical" evidence="7">
    <location>
        <begin position="530"/>
        <end position="549"/>
    </location>
</feature>
<feature type="transmembrane region" description="Helical" evidence="7">
    <location>
        <begin position="249"/>
        <end position="267"/>
    </location>
</feature>
<dbReference type="InterPro" id="IPR008457">
    <property type="entry name" value="Cu-R_CopD_dom"/>
</dbReference>
<comment type="caution">
    <text evidence="9">The sequence shown here is derived from an EMBL/GenBank/DDBJ whole genome shotgun (WGS) entry which is preliminary data.</text>
</comment>
<feature type="transmembrane region" description="Helical" evidence="7">
    <location>
        <begin position="496"/>
        <end position="518"/>
    </location>
</feature>
<evidence type="ECO:0000256" key="5">
    <source>
        <dbReference type="ARBA" id="ARBA00023136"/>
    </source>
</evidence>
<accession>A0A4U2YR47</accession>
<evidence type="ECO:0000256" key="4">
    <source>
        <dbReference type="ARBA" id="ARBA00022989"/>
    </source>
</evidence>
<evidence type="ECO:0000313" key="9">
    <source>
        <dbReference type="EMBL" id="TKI63838.1"/>
    </source>
</evidence>
<dbReference type="InterPro" id="IPR032694">
    <property type="entry name" value="CopC/D"/>
</dbReference>
<dbReference type="GO" id="GO:0005886">
    <property type="term" value="C:plasma membrane"/>
    <property type="evidence" value="ECO:0007669"/>
    <property type="project" value="UniProtKB-SubCell"/>
</dbReference>
<dbReference type="OrthoDB" id="5241646at2"/>
<evidence type="ECO:0000313" key="10">
    <source>
        <dbReference type="Proteomes" id="UP000307808"/>
    </source>
</evidence>
<dbReference type="PANTHER" id="PTHR34820:SF4">
    <property type="entry name" value="INNER MEMBRANE PROTEIN YEBZ"/>
    <property type="match status" value="1"/>
</dbReference>
<feature type="transmembrane region" description="Helical" evidence="7">
    <location>
        <begin position="561"/>
        <end position="588"/>
    </location>
</feature>
<feature type="transmembrane region" description="Helical" evidence="7">
    <location>
        <begin position="22"/>
        <end position="47"/>
    </location>
</feature>
<feature type="transmembrane region" description="Helical" evidence="7">
    <location>
        <begin position="372"/>
        <end position="396"/>
    </location>
</feature>
<evidence type="ECO:0000256" key="2">
    <source>
        <dbReference type="ARBA" id="ARBA00022475"/>
    </source>
</evidence>
<feature type="transmembrane region" description="Helical" evidence="7">
    <location>
        <begin position="207"/>
        <end position="229"/>
    </location>
</feature>
<evidence type="ECO:0000256" key="7">
    <source>
        <dbReference type="SAM" id="Phobius"/>
    </source>
</evidence>
<feature type="transmembrane region" description="Helical" evidence="7">
    <location>
        <begin position="67"/>
        <end position="90"/>
    </location>
</feature>
<feature type="transmembrane region" description="Helical" evidence="7">
    <location>
        <begin position="279"/>
        <end position="299"/>
    </location>
</feature>
<dbReference type="AlphaFoldDB" id="A0A4U2YR47"/>
<organism evidence="9 10">
    <name type="scientific">Nocardioides jishulii</name>
    <dbReference type="NCBI Taxonomy" id="2575440"/>
    <lineage>
        <taxon>Bacteria</taxon>
        <taxon>Bacillati</taxon>
        <taxon>Actinomycetota</taxon>
        <taxon>Actinomycetes</taxon>
        <taxon>Propionibacteriales</taxon>
        <taxon>Nocardioidaceae</taxon>
        <taxon>Nocardioides</taxon>
    </lineage>
</organism>
<evidence type="ECO:0000256" key="3">
    <source>
        <dbReference type="ARBA" id="ARBA00022692"/>
    </source>
</evidence>
<comment type="subcellular location">
    <subcellularLocation>
        <location evidence="1">Cell membrane</location>
        <topology evidence="1">Multi-pass membrane protein</topology>
    </subcellularLocation>
</comment>
<feature type="domain" description="Copper resistance protein D" evidence="8">
    <location>
        <begin position="241"/>
        <end position="336"/>
    </location>
</feature>
<dbReference type="Pfam" id="PF09678">
    <property type="entry name" value="Caa3_CtaG"/>
    <property type="match status" value="1"/>
</dbReference>
<feature type="transmembrane region" description="Helical" evidence="7">
    <location>
        <begin position="442"/>
        <end position="462"/>
    </location>
</feature>
<dbReference type="EMBL" id="SZPY01000001">
    <property type="protein sequence ID" value="TKI63838.1"/>
    <property type="molecule type" value="Genomic_DNA"/>
</dbReference>
<feature type="transmembrane region" description="Helical" evidence="7">
    <location>
        <begin position="111"/>
        <end position="135"/>
    </location>
</feature>
<evidence type="ECO:0000256" key="6">
    <source>
        <dbReference type="SAM" id="MobiDB-lite"/>
    </source>
</evidence>
<feature type="region of interest" description="Disordered" evidence="6">
    <location>
        <begin position="663"/>
        <end position="682"/>
    </location>
</feature>
<dbReference type="InterPro" id="IPR019108">
    <property type="entry name" value="Caa3_assmbl_CtaG-rel"/>
</dbReference>
<feature type="transmembrane region" description="Helical" evidence="7">
    <location>
        <begin position="408"/>
        <end position="430"/>
    </location>
</feature>
<keyword evidence="5 7" id="KW-0472">Membrane</keyword>
<dbReference type="RefSeq" id="WP_137064303.1">
    <property type="nucleotide sequence ID" value="NZ_CP040748.1"/>
</dbReference>
<evidence type="ECO:0000256" key="1">
    <source>
        <dbReference type="ARBA" id="ARBA00004651"/>
    </source>
</evidence>
<feature type="transmembrane region" description="Helical" evidence="7">
    <location>
        <begin position="155"/>
        <end position="173"/>
    </location>
</feature>
<dbReference type="GO" id="GO:0006825">
    <property type="term" value="P:copper ion transport"/>
    <property type="evidence" value="ECO:0007669"/>
    <property type="project" value="InterPro"/>
</dbReference>
<dbReference type="PANTHER" id="PTHR34820">
    <property type="entry name" value="INNER MEMBRANE PROTEIN YEBZ"/>
    <property type="match status" value="1"/>
</dbReference>
<keyword evidence="4 7" id="KW-1133">Transmembrane helix</keyword>
<feature type="transmembrane region" description="Helical" evidence="7">
    <location>
        <begin position="608"/>
        <end position="630"/>
    </location>
</feature>
<feature type="transmembrane region" description="Helical" evidence="7">
    <location>
        <begin position="180"/>
        <end position="201"/>
    </location>
</feature>
<protein>
    <submittedName>
        <fullName evidence="9">Copper resistance protein CopD</fullName>
    </submittedName>
</protein>
<dbReference type="Pfam" id="PF05425">
    <property type="entry name" value="CopD"/>
    <property type="match status" value="1"/>
</dbReference>
<keyword evidence="3 7" id="KW-0812">Transmembrane</keyword>
<keyword evidence="10" id="KW-1185">Reference proteome</keyword>
<evidence type="ECO:0000259" key="8">
    <source>
        <dbReference type="Pfam" id="PF05425"/>
    </source>
</evidence>
<name>A0A4U2YR47_9ACTN</name>
<keyword evidence="2" id="KW-1003">Cell membrane</keyword>
<reference evidence="9 10" key="1">
    <citation type="submission" date="2019-04" db="EMBL/GenBank/DDBJ databases">
        <authorList>
            <person name="Dong K."/>
        </authorList>
    </citation>
    <scope>NUCLEOTIDE SEQUENCE [LARGE SCALE GENOMIC DNA]</scope>
    <source>
        <strain evidence="10">dk3543</strain>
    </source>
</reference>